<comment type="similarity">
    <text evidence="1">Belongs to the peptidase C48 family.</text>
</comment>
<dbReference type="AlphaFoldDB" id="A0A507CCH5"/>
<evidence type="ECO:0000259" key="5">
    <source>
        <dbReference type="PROSITE" id="PS50600"/>
    </source>
</evidence>
<dbReference type="GO" id="GO:0019784">
    <property type="term" value="F:deNEDDylase activity"/>
    <property type="evidence" value="ECO:0007669"/>
    <property type="project" value="InterPro"/>
</dbReference>
<comment type="caution">
    <text evidence="6">The sequence shown here is derived from an EMBL/GenBank/DDBJ whole genome shotgun (WGS) entry which is preliminary data.</text>
</comment>
<dbReference type="OrthoDB" id="5065855at2759"/>
<dbReference type="GO" id="GO:0006508">
    <property type="term" value="P:proteolysis"/>
    <property type="evidence" value="ECO:0007669"/>
    <property type="project" value="UniProtKB-KW"/>
</dbReference>
<name>A0A507CCH5_9FUNG</name>
<dbReference type="RefSeq" id="XP_031025770.1">
    <property type="nucleotide sequence ID" value="XM_031168183.1"/>
</dbReference>
<dbReference type="InterPro" id="IPR003653">
    <property type="entry name" value="Peptidase_C48_C"/>
</dbReference>
<keyword evidence="3" id="KW-0378">Hydrolase</keyword>
<dbReference type="SUPFAM" id="SSF54001">
    <property type="entry name" value="Cysteine proteinases"/>
    <property type="match status" value="1"/>
</dbReference>
<evidence type="ECO:0000256" key="3">
    <source>
        <dbReference type="ARBA" id="ARBA00022801"/>
    </source>
</evidence>
<dbReference type="GeneID" id="42003480"/>
<dbReference type="GO" id="GO:0008234">
    <property type="term" value="F:cysteine-type peptidase activity"/>
    <property type="evidence" value="ECO:0007669"/>
    <property type="project" value="UniProtKB-KW"/>
</dbReference>
<accession>A0A507CCH5</accession>
<dbReference type="GO" id="GO:0000338">
    <property type="term" value="P:protein deneddylation"/>
    <property type="evidence" value="ECO:0007669"/>
    <property type="project" value="TreeGrafter"/>
</dbReference>
<evidence type="ECO:0000256" key="1">
    <source>
        <dbReference type="ARBA" id="ARBA00005234"/>
    </source>
</evidence>
<proteinExistence type="inferred from homology"/>
<evidence type="ECO:0000256" key="4">
    <source>
        <dbReference type="ARBA" id="ARBA00022807"/>
    </source>
</evidence>
<dbReference type="Pfam" id="PF02902">
    <property type="entry name" value="Peptidase_C48"/>
    <property type="match status" value="1"/>
</dbReference>
<reference evidence="6 7" key="1">
    <citation type="journal article" date="2019" name="Sci. Rep.">
        <title>Comparative genomics of chytrid fungi reveal insights into the obligate biotrophic and pathogenic lifestyle of Synchytrium endobioticum.</title>
        <authorList>
            <person name="van de Vossenberg B.T.L.H."/>
            <person name="Warris S."/>
            <person name="Nguyen H.D.T."/>
            <person name="van Gent-Pelzer M.P.E."/>
            <person name="Joly D.L."/>
            <person name="van de Geest H.C."/>
            <person name="Bonants P.J.M."/>
            <person name="Smith D.S."/>
            <person name="Levesque C.A."/>
            <person name="van der Lee T.A.J."/>
        </authorList>
    </citation>
    <scope>NUCLEOTIDE SEQUENCE [LARGE SCALE GENOMIC DNA]</scope>
    <source>
        <strain evidence="6 7">JEL517</strain>
    </source>
</reference>
<feature type="domain" description="Ubiquitin-like protease family profile" evidence="5">
    <location>
        <begin position="9"/>
        <end position="171"/>
    </location>
</feature>
<keyword evidence="7" id="KW-1185">Reference proteome</keyword>
<dbReference type="PROSITE" id="PS50600">
    <property type="entry name" value="ULP_PROTEASE"/>
    <property type="match status" value="1"/>
</dbReference>
<keyword evidence="4" id="KW-0788">Thiol protease</keyword>
<dbReference type="PANTHER" id="PTHR46468:SF1">
    <property type="entry name" value="SENTRIN-SPECIFIC PROTEASE 8"/>
    <property type="match status" value="1"/>
</dbReference>
<dbReference type="Proteomes" id="UP000319731">
    <property type="component" value="Unassembled WGS sequence"/>
</dbReference>
<dbReference type="EMBL" id="QEAO01000009">
    <property type="protein sequence ID" value="TPX35243.1"/>
    <property type="molecule type" value="Genomic_DNA"/>
</dbReference>
<organism evidence="6 7">
    <name type="scientific">Synchytrium microbalum</name>
    <dbReference type="NCBI Taxonomy" id="1806994"/>
    <lineage>
        <taxon>Eukaryota</taxon>
        <taxon>Fungi</taxon>
        <taxon>Fungi incertae sedis</taxon>
        <taxon>Chytridiomycota</taxon>
        <taxon>Chytridiomycota incertae sedis</taxon>
        <taxon>Chytridiomycetes</taxon>
        <taxon>Synchytriales</taxon>
        <taxon>Synchytriaceae</taxon>
        <taxon>Synchytrium</taxon>
    </lineage>
</organism>
<dbReference type="InterPro" id="IPR038765">
    <property type="entry name" value="Papain-like_cys_pep_sf"/>
</dbReference>
<dbReference type="Gene3D" id="3.40.395.10">
    <property type="entry name" value="Adenoviral Proteinase, Chain A"/>
    <property type="match status" value="1"/>
</dbReference>
<evidence type="ECO:0000313" key="6">
    <source>
        <dbReference type="EMBL" id="TPX35243.1"/>
    </source>
</evidence>
<dbReference type="PANTHER" id="PTHR46468">
    <property type="entry name" value="SENTRIN-SPECIFIC PROTEASE 8"/>
    <property type="match status" value="1"/>
</dbReference>
<gene>
    <name evidence="6" type="ORF">SmJEL517_g02255</name>
</gene>
<keyword evidence="2" id="KW-0645">Protease</keyword>
<dbReference type="STRING" id="1806994.A0A507CCH5"/>
<evidence type="ECO:0000313" key="7">
    <source>
        <dbReference type="Proteomes" id="UP000319731"/>
    </source>
</evidence>
<protein>
    <recommendedName>
        <fullName evidence="5">Ubiquitin-like protease family profile domain-containing protein</fullName>
    </recommendedName>
</protein>
<evidence type="ECO:0000256" key="2">
    <source>
        <dbReference type="ARBA" id="ARBA00022670"/>
    </source>
</evidence>
<dbReference type="InterPro" id="IPR044613">
    <property type="entry name" value="Nep1/2-like"/>
</dbReference>
<sequence length="224" mass="25604">MPYLSYGDVQLSRDDVELLKAPNWINDSLIEFYYEYLERELFPTSSGICFLRPALVQLIAHQEDPTQLKHALPTDLQHQRAIFCPLTDVTDNSAGGSHWSLLVFFRDTNTFYYYDSYGNYNVPSAKYKLAKLYAAFTNDTSSAPAFAEVTTPSQINGYDCGCYVLAISDILAKRLHSVFSSRKSVEVTGKPGDLAQWNISKLLPPEEIHQYRERVRQLIEELRN</sequence>